<evidence type="ECO:0000256" key="6">
    <source>
        <dbReference type="SAM" id="Phobius"/>
    </source>
</evidence>
<dbReference type="EMBL" id="JBJXBP010000005">
    <property type="protein sequence ID" value="KAL3830317.1"/>
    <property type="molecule type" value="Genomic_DNA"/>
</dbReference>
<dbReference type="Gene3D" id="1.20.120.20">
    <property type="entry name" value="Apolipoprotein"/>
    <property type="match status" value="1"/>
</dbReference>
<keyword evidence="3 6" id="KW-1133">Transmembrane helix</keyword>
<feature type="chain" id="PRO_5044747907" description="TMEM205-like domain-containing protein" evidence="7">
    <location>
        <begin position="18"/>
        <end position="463"/>
    </location>
</feature>
<evidence type="ECO:0000313" key="10">
    <source>
        <dbReference type="Proteomes" id="UP001634393"/>
    </source>
</evidence>
<comment type="subcellular location">
    <subcellularLocation>
        <location evidence="1">Membrane</location>
    </subcellularLocation>
</comment>
<evidence type="ECO:0000256" key="5">
    <source>
        <dbReference type="SAM" id="MobiDB-lite"/>
    </source>
</evidence>
<comment type="caution">
    <text evidence="9">The sequence shown here is derived from an EMBL/GenBank/DDBJ whole genome shotgun (WGS) entry which is preliminary data.</text>
</comment>
<keyword evidence="10" id="KW-1185">Reference proteome</keyword>
<accession>A0ABD3T1T0</accession>
<feature type="signal peptide" evidence="7">
    <location>
        <begin position="1"/>
        <end position="17"/>
    </location>
</feature>
<protein>
    <recommendedName>
        <fullName evidence="8">TMEM205-like domain-containing protein</fullName>
    </recommendedName>
</protein>
<evidence type="ECO:0000256" key="3">
    <source>
        <dbReference type="ARBA" id="ARBA00022989"/>
    </source>
</evidence>
<evidence type="ECO:0000256" key="4">
    <source>
        <dbReference type="ARBA" id="ARBA00023136"/>
    </source>
</evidence>
<feature type="compositionally biased region" description="Basic and acidic residues" evidence="5">
    <location>
        <begin position="402"/>
        <end position="416"/>
    </location>
</feature>
<feature type="region of interest" description="Disordered" evidence="5">
    <location>
        <begin position="162"/>
        <end position="190"/>
    </location>
</feature>
<feature type="region of interest" description="Disordered" evidence="5">
    <location>
        <begin position="353"/>
        <end position="417"/>
    </location>
</feature>
<feature type="transmembrane region" description="Helical" evidence="6">
    <location>
        <begin position="291"/>
        <end position="311"/>
    </location>
</feature>
<dbReference type="Proteomes" id="UP001634393">
    <property type="component" value="Unassembled WGS sequence"/>
</dbReference>
<feature type="domain" description="TMEM205-like" evidence="8">
    <location>
        <begin position="256"/>
        <end position="352"/>
    </location>
</feature>
<keyword evidence="4 6" id="KW-0472">Membrane</keyword>
<name>A0ABD3T1T0_9LAMI</name>
<dbReference type="PANTHER" id="PTHR47652:SF3">
    <property type="entry name" value="MITOCHONDRIAL IMPORT INNER MEMBRANE TRANSLOCASE SUBUNIT TIM44"/>
    <property type="match status" value="1"/>
</dbReference>
<keyword evidence="2 6" id="KW-0812">Transmembrane</keyword>
<evidence type="ECO:0000313" key="9">
    <source>
        <dbReference type="EMBL" id="KAL3830317.1"/>
    </source>
</evidence>
<evidence type="ECO:0000256" key="7">
    <source>
        <dbReference type="SAM" id="SignalP"/>
    </source>
</evidence>
<dbReference type="PANTHER" id="PTHR47652">
    <property type="entry name" value="MITOCHONDRIAL IMPORT INNER MEMBRANE TRANSLOCASE SUBUNIT TIM44"/>
    <property type="match status" value="1"/>
</dbReference>
<feature type="compositionally biased region" description="Basic and acidic residues" evidence="5">
    <location>
        <begin position="353"/>
        <end position="375"/>
    </location>
</feature>
<dbReference type="Pfam" id="PF13664">
    <property type="entry name" value="DUF4149"/>
    <property type="match status" value="1"/>
</dbReference>
<organism evidence="9 10">
    <name type="scientific">Penstemon smallii</name>
    <dbReference type="NCBI Taxonomy" id="265156"/>
    <lineage>
        <taxon>Eukaryota</taxon>
        <taxon>Viridiplantae</taxon>
        <taxon>Streptophyta</taxon>
        <taxon>Embryophyta</taxon>
        <taxon>Tracheophyta</taxon>
        <taxon>Spermatophyta</taxon>
        <taxon>Magnoliopsida</taxon>
        <taxon>eudicotyledons</taxon>
        <taxon>Gunneridae</taxon>
        <taxon>Pentapetalae</taxon>
        <taxon>asterids</taxon>
        <taxon>lamiids</taxon>
        <taxon>Lamiales</taxon>
        <taxon>Plantaginaceae</taxon>
        <taxon>Cheloneae</taxon>
        <taxon>Penstemon</taxon>
    </lineage>
</organism>
<feature type="transmembrane region" description="Helical" evidence="6">
    <location>
        <begin position="317"/>
        <end position="340"/>
    </location>
</feature>
<dbReference type="InterPro" id="IPR025423">
    <property type="entry name" value="TMEM205-like"/>
</dbReference>
<sequence length="463" mass="51142">MMNVLALGLLFTSVVTAGFFSPNPQNENSKPNDVIVKEGHRAVVVEYEKDDEKTKVLISPQDHHNSDEKGYVTNAKEKVEEISSSLLPDEEISSSFNPRELVCDAYGKCKHKIANVIGKSKETVAEKAHEASEKVYGMEEEAIDRVKDTAADTAHKAYDKAKEMKESLSRAKDKVTEKADETKQGAKQKVHDVMDTATKVKEDAYEKMEGVKEKRKEAGEIVKEKAKKVKKEGEKGLSRVFGYLVDPVAGVLHLMGFAAAYGMCVWVTFASSYVLASVLPRQQFAMVQSKIYPVYFKAMASSVGMALLGHLMGLRNLFSPLISLNLLASLAMILVNMMYLEPRATKVMFERMKKEKEEGRGKESHSTDESNRRVVESVTENVGRSAGGGTTATATAAARIGSQEKPEEAVAVEEKSSSSSSQINRLSEILRRLNSYSSLLNVATLMSLTWHLVYLGKRLHTVC</sequence>
<dbReference type="GO" id="GO:0016020">
    <property type="term" value="C:membrane"/>
    <property type="evidence" value="ECO:0007669"/>
    <property type="project" value="UniProtKB-SubCell"/>
</dbReference>
<feature type="transmembrane region" description="Helical" evidence="6">
    <location>
        <begin position="254"/>
        <end position="279"/>
    </location>
</feature>
<evidence type="ECO:0000256" key="2">
    <source>
        <dbReference type="ARBA" id="ARBA00022692"/>
    </source>
</evidence>
<evidence type="ECO:0000256" key="1">
    <source>
        <dbReference type="ARBA" id="ARBA00004370"/>
    </source>
</evidence>
<reference evidence="9 10" key="1">
    <citation type="submission" date="2024-12" db="EMBL/GenBank/DDBJ databases">
        <title>The unique morphological basis and parallel evolutionary history of personate flowers in Penstemon.</title>
        <authorList>
            <person name="Depatie T.H."/>
            <person name="Wessinger C.A."/>
        </authorList>
    </citation>
    <scope>NUCLEOTIDE SEQUENCE [LARGE SCALE GENOMIC DNA]</scope>
    <source>
        <strain evidence="9">WTNN_2</strain>
        <tissue evidence="9">Leaf</tissue>
    </source>
</reference>
<feature type="transmembrane region" description="Helical" evidence="6">
    <location>
        <begin position="433"/>
        <end position="453"/>
    </location>
</feature>
<keyword evidence="7" id="KW-0732">Signal</keyword>
<gene>
    <name evidence="9" type="ORF">ACJIZ3_019119</name>
</gene>
<evidence type="ECO:0000259" key="8">
    <source>
        <dbReference type="Pfam" id="PF13664"/>
    </source>
</evidence>
<dbReference type="AlphaFoldDB" id="A0ABD3T1T0"/>
<proteinExistence type="predicted"/>